<evidence type="ECO:0000313" key="1">
    <source>
        <dbReference type="EMBL" id="KAH6936865.1"/>
    </source>
</evidence>
<name>A0ACB7SQB7_HYAAI</name>
<proteinExistence type="predicted"/>
<reference evidence="1" key="1">
    <citation type="submission" date="2020-05" db="EMBL/GenBank/DDBJ databases">
        <title>Large-scale comparative analyses of tick genomes elucidate their genetic diversity and vector capacities.</title>
        <authorList>
            <person name="Jia N."/>
            <person name="Wang J."/>
            <person name="Shi W."/>
            <person name="Du L."/>
            <person name="Sun Y."/>
            <person name="Zhan W."/>
            <person name="Jiang J."/>
            <person name="Wang Q."/>
            <person name="Zhang B."/>
            <person name="Ji P."/>
            <person name="Sakyi L.B."/>
            <person name="Cui X."/>
            <person name="Yuan T."/>
            <person name="Jiang B."/>
            <person name="Yang W."/>
            <person name="Lam T.T.-Y."/>
            <person name="Chang Q."/>
            <person name="Ding S."/>
            <person name="Wang X."/>
            <person name="Zhu J."/>
            <person name="Ruan X."/>
            <person name="Zhao L."/>
            <person name="Wei J."/>
            <person name="Que T."/>
            <person name="Du C."/>
            <person name="Cheng J."/>
            <person name="Dai P."/>
            <person name="Han X."/>
            <person name="Huang E."/>
            <person name="Gao Y."/>
            <person name="Liu J."/>
            <person name="Shao H."/>
            <person name="Ye R."/>
            <person name="Li L."/>
            <person name="Wei W."/>
            <person name="Wang X."/>
            <person name="Wang C."/>
            <person name="Yang T."/>
            <person name="Huo Q."/>
            <person name="Li W."/>
            <person name="Guo W."/>
            <person name="Chen H."/>
            <person name="Zhou L."/>
            <person name="Ni X."/>
            <person name="Tian J."/>
            <person name="Zhou Y."/>
            <person name="Sheng Y."/>
            <person name="Liu T."/>
            <person name="Pan Y."/>
            <person name="Xia L."/>
            <person name="Li J."/>
            <person name="Zhao F."/>
            <person name="Cao W."/>
        </authorList>
    </citation>
    <scope>NUCLEOTIDE SEQUENCE</scope>
    <source>
        <strain evidence="1">Hyas-2018</strain>
    </source>
</reference>
<gene>
    <name evidence="1" type="ORF">HPB50_023807</name>
</gene>
<keyword evidence="2" id="KW-1185">Reference proteome</keyword>
<protein>
    <submittedName>
        <fullName evidence="1">Uncharacterized protein</fullName>
    </submittedName>
</protein>
<dbReference type="EMBL" id="CM023483">
    <property type="protein sequence ID" value="KAH6936865.1"/>
    <property type="molecule type" value="Genomic_DNA"/>
</dbReference>
<accession>A0ACB7SQB7</accession>
<comment type="caution">
    <text evidence="1">The sequence shown here is derived from an EMBL/GenBank/DDBJ whole genome shotgun (WGS) entry which is preliminary data.</text>
</comment>
<organism evidence="1 2">
    <name type="scientific">Hyalomma asiaticum</name>
    <name type="common">Tick</name>
    <dbReference type="NCBI Taxonomy" id="266040"/>
    <lineage>
        <taxon>Eukaryota</taxon>
        <taxon>Metazoa</taxon>
        <taxon>Ecdysozoa</taxon>
        <taxon>Arthropoda</taxon>
        <taxon>Chelicerata</taxon>
        <taxon>Arachnida</taxon>
        <taxon>Acari</taxon>
        <taxon>Parasitiformes</taxon>
        <taxon>Ixodida</taxon>
        <taxon>Ixodoidea</taxon>
        <taxon>Ixodidae</taxon>
        <taxon>Hyalomminae</taxon>
        <taxon>Hyalomma</taxon>
    </lineage>
</organism>
<dbReference type="Proteomes" id="UP000821845">
    <property type="component" value="Chromosome 3"/>
</dbReference>
<sequence>MNGAQPTGKRREQQRNSEEATGRNSEPGNYSLGHKCRPRKPTEDQITNIAEACTNPALNNTFQVDSQFEAVVAYNKTERLFFTYDSASNLRAKLCRTKANMTSLKYTLAAADIQFEDANNDCGYGAFARLHMLKKLAQFFAFKYKSSSQRRACMAIK</sequence>
<evidence type="ECO:0000313" key="2">
    <source>
        <dbReference type="Proteomes" id="UP000821845"/>
    </source>
</evidence>